<dbReference type="Proteomes" id="UP000076532">
    <property type="component" value="Unassembled WGS sequence"/>
</dbReference>
<name>A0A166KUS9_9AGAM</name>
<protein>
    <submittedName>
        <fullName evidence="2">Uncharacterized protein</fullName>
    </submittedName>
</protein>
<sequence>MTLAVKCAMIVQGAVFLTENATEPNTKTLLRVNRKIWEKAVVLFKDLSTHLTTDTPKLPAIQTAYDEFVEFLNFKLDIEIPTEYLDIRRAVRKVKRPYHARTLALEAQCRKLVAHFSMTKQPSDFSALEDALDAAMAALDAAAQAMNAVSLIGFADADIEGTAAATAFNTAQGKIETCFKSYKLGDWNKEAAYMTTALAQDKKLALQMKESFGKNNCHFTDTTHKSATLNSVVWHAISEEGAATINEWHLEQGTPRQRVDFHRQASDFEAGGPLFLVRTPGGAPANHGPPGGVPTGSSTGPPTKKAPRTKKPVGRGGDGAMD</sequence>
<accession>A0A166KUS9</accession>
<proteinExistence type="predicted"/>
<evidence type="ECO:0000256" key="1">
    <source>
        <dbReference type="SAM" id="MobiDB-lite"/>
    </source>
</evidence>
<dbReference type="OrthoDB" id="2953592at2759"/>
<organism evidence="2 3">
    <name type="scientific">Athelia psychrophila</name>
    <dbReference type="NCBI Taxonomy" id="1759441"/>
    <lineage>
        <taxon>Eukaryota</taxon>
        <taxon>Fungi</taxon>
        <taxon>Dikarya</taxon>
        <taxon>Basidiomycota</taxon>
        <taxon>Agaricomycotina</taxon>
        <taxon>Agaricomycetes</taxon>
        <taxon>Agaricomycetidae</taxon>
        <taxon>Atheliales</taxon>
        <taxon>Atheliaceae</taxon>
        <taxon>Athelia</taxon>
    </lineage>
</organism>
<dbReference type="AlphaFoldDB" id="A0A166KUS9"/>
<feature type="region of interest" description="Disordered" evidence="1">
    <location>
        <begin position="277"/>
        <end position="322"/>
    </location>
</feature>
<reference evidence="2 3" key="1">
    <citation type="journal article" date="2016" name="Mol. Biol. Evol.">
        <title>Comparative Genomics of Early-Diverging Mushroom-Forming Fungi Provides Insights into the Origins of Lignocellulose Decay Capabilities.</title>
        <authorList>
            <person name="Nagy L.G."/>
            <person name="Riley R."/>
            <person name="Tritt A."/>
            <person name="Adam C."/>
            <person name="Daum C."/>
            <person name="Floudas D."/>
            <person name="Sun H."/>
            <person name="Yadav J.S."/>
            <person name="Pangilinan J."/>
            <person name="Larsson K.H."/>
            <person name="Matsuura K."/>
            <person name="Barry K."/>
            <person name="Labutti K."/>
            <person name="Kuo R."/>
            <person name="Ohm R.A."/>
            <person name="Bhattacharya S.S."/>
            <person name="Shirouzu T."/>
            <person name="Yoshinaga Y."/>
            <person name="Martin F.M."/>
            <person name="Grigoriev I.V."/>
            <person name="Hibbett D.S."/>
        </authorList>
    </citation>
    <scope>NUCLEOTIDE SEQUENCE [LARGE SCALE GENOMIC DNA]</scope>
    <source>
        <strain evidence="2 3">CBS 109695</strain>
    </source>
</reference>
<keyword evidence="3" id="KW-1185">Reference proteome</keyword>
<evidence type="ECO:0000313" key="2">
    <source>
        <dbReference type="EMBL" id="KZP22274.1"/>
    </source>
</evidence>
<gene>
    <name evidence="2" type="ORF">FIBSPDRAFT_953108</name>
</gene>
<dbReference type="EMBL" id="KV417541">
    <property type="protein sequence ID" value="KZP22274.1"/>
    <property type="molecule type" value="Genomic_DNA"/>
</dbReference>
<evidence type="ECO:0000313" key="3">
    <source>
        <dbReference type="Proteomes" id="UP000076532"/>
    </source>
</evidence>